<name>A0A735FUH2_SALMU</name>
<reference evidence="1" key="1">
    <citation type="journal article" date="2018" name="Genome Biol.">
        <title>SKESA: strategic k-mer extension for scrupulous assemblies.</title>
        <authorList>
            <person name="Souvorov A."/>
            <person name="Agarwala R."/>
            <person name="Lipman D.J."/>
        </authorList>
    </citation>
    <scope>NUCLEOTIDE SEQUENCE</scope>
    <source>
        <strain evidence="1">12-0651</strain>
    </source>
</reference>
<dbReference type="EMBL" id="DAASSO010000001">
    <property type="protein sequence ID" value="HAE6846717.1"/>
    <property type="molecule type" value="Genomic_DNA"/>
</dbReference>
<sequence>MEITKEFGIFSGSHVTVAISDHTDNPVSFFDPTFTEVQNLAQFPKLTLSSNIETLETYDSEYTAKLSGNKKIENTTLVLNRVIDDKHQAMLDRAIENKTLLRFRLFYVIESGFSLANTGYFQIFDGYITASRQRGGTDKVATIEYRIEPDGAILDEGVATEGEILRVGDFGIGAGTNTFIGVIDSEKLSGNRFVTYKGSNGSNPFSTDTALIHLQPNEESGWQLTCTPNGEPRLRVRTVQPDGASAWTKIYTAHEKPTPHEIGAVSQEDRIDFGEF</sequence>
<dbReference type="Gene3D" id="4.10.410.40">
    <property type="match status" value="1"/>
</dbReference>
<reference evidence="1" key="2">
    <citation type="submission" date="2018-07" db="EMBL/GenBank/DDBJ databases">
        <authorList>
            <consortium name="NCBI Pathogen Detection Project"/>
        </authorList>
    </citation>
    <scope>NUCLEOTIDE SEQUENCE</scope>
    <source>
        <strain evidence="1">12-0651</strain>
    </source>
</reference>
<proteinExistence type="predicted"/>
<accession>A0A735FUH2</accession>
<comment type="caution">
    <text evidence="1">The sequence shown here is derived from an EMBL/GenBank/DDBJ whole genome shotgun (WGS) entry which is preliminary data.</text>
</comment>
<gene>
    <name evidence="1" type="ORF">G4L24_000069</name>
</gene>
<dbReference type="AlphaFoldDB" id="A0A735FUH2"/>
<evidence type="ECO:0000313" key="1">
    <source>
        <dbReference type="EMBL" id="HAE6846717.1"/>
    </source>
</evidence>
<organism evidence="1">
    <name type="scientific">Salmonella muenchen</name>
    <dbReference type="NCBI Taxonomy" id="596"/>
    <lineage>
        <taxon>Bacteria</taxon>
        <taxon>Pseudomonadati</taxon>
        <taxon>Pseudomonadota</taxon>
        <taxon>Gammaproteobacteria</taxon>
        <taxon>Enterobacterales</taxon>
        <taxon>Enterobacteriaceae</taxon>
        <taxon>Salmonella</taxon>
    </lineage>
</organism>
<protein>
    <submittedName>
        <fullName evidence="1">Uncharacterized protein</fullName>
    </submittedName>
</protein>